<accession>A0A7M3UNY0</accession>
<dbReference type="SUPFAM" id="SSF57783">
    <property type="entry name" value="Zinc beta-ribbon"/>
    <property type="match status" value="1"/>
</dbReference>
<name>A0A7M3UNY0_POV01</name>
<dbReference type="Gene3D" id="2.20.25.10">
    <property type="match status" value="1"/>
</dbReference>
<dbReference type="Pfam" id="PF01096">
    <property type="entry name" value="Zn_ribbon_TFIIS"/>
    <property type="match status" value="1"/>
</dbReference>
<keyword evidence="3" id="KW-0862">Zinc</keyword>
<evidence type="ECO:0000259" key="5">
    <source>
        <dbReference type="PROSITE" id="PS51133"/>
    </source>
</evidence>
<dbReference type="PANTHER" id="PTHR11477">
    <property type="entry name" value="TRANSCRIPTION FACTOR S-II ZINC FINGER DOMAIN-CONTAINING PROTEIN"/>
    <property type="match status" value="1"/>
</dbReference>
<dbReference type="InterPro" id="IPR001222">
    <property type="entry name" value="Znf_TFIIS"/>
</dbReference>
<evidence type="ECO:0000256" key="3">
    <source>
        <dbReference type="ARBA" id="ARBA00022833"/>
    </source>
</evidence>
<proteinExistence type="predicted"/>
<dbReference type="PROSITE" id="PS51133">
    <property type="entry name" value="ZF_TFIIS_2"/>
    <property type="match status" value="1"/>
</dbReference>
<evidence type="ECO:0000256" key="1">
    <source>
        <dbReference type="ARBA" id="ARBA00022723"/>
    </source>
</evidence>
<dbReference type="CDD" id="cd13749">
    <property type="entry name" value="Zn-ribbon_TFIIS"/>
    <property type="match status" value="1"/>
</dbReference>
<evidence type="ECO:0000256" key="2">
    <source>
        <dbReference type="ARBA" id="ARBA00022771"/>
    </source>
</evidence>
<gene>
    <name evidence="6" type="ORF">HWQ62_00289</name>
</gene>
<dbReference type="PANTHER" id="PTHR11477:SF0">
    <property type="entry name" value="IP08861P-RELATED"/>
    <property type="match status" value="1"/>
</dbReference>
<evidence type="ECO:0000256" key="4">
    <source>
        <dbReference type="PROSITE-ProRule" id="PRU00472"/>
    </source>
</evidence>
<reference evidence="6" key="1">
    <citation type="submission" date="2020-06" db="EMBL/GenBank/DDBJ databases">
        <title>Lateral gene transfer of anion-conducting channel rhodopsins between green algae and giant viruses.</title>
        <authorList>
            <person name="Rozenberg A."/>
            <person name="Oppermann J."/>
            <person name="Wietek J."/>
            <person name="Fernandez Lahore R.G."/>
            <person name="Sandaa R.-A."/>
            <person name="Bratbak G."/>
            <person name="Hegemann P."/>
            <person name="Beja O."/>
        </authorList>
    </citation>
    <scope>NUCLEOTIDE SEQUENCE</scope>
    <source>
        <strain evidence="6">01B</strain>
    </source>
</reference>
<protein>
    <submittedName>
        <fullName evidence="6">Transcription factor S-II-related protein</fullName>
    </submittedName>
</protein>
<keyword evidence="2 4" id="KW-0863">Zinc-finger</keyword>
<dbReference type="GO" id="GO:0003676">
    <property type="term" value="F:nucleic acid binding"/>
    <property type="evidence" value="ECO:0007669"/>
    <property type="project" value="InterPro"/>
</dbReference>
<dbReference type="GO" id="GO:0008270">
    <property type="term" value="F:zinc ion binding"/>
    <property type="evidence" value="ECO:0007669"/>
    <property type="project" value="UniProtKB-KW"/>
</dbReference>
<dbReference type="EMBL" id="MT663537">
    <property type="protein sequence ID" value="QOI90425.1"/>
    <property type="molecule type" value="Genomic_DNA"/>
</dbReference>
<evidence type="ECO:0000313" key="6">
    <source>
        <dbReference type="EMBL" id="QOI90425.1"/>
    </source>
</evidence>
<dbReference type="GO" id="GO:0006351">
    <property type="term" value="P:DNA-templated transcription"/>
    <property type="evidence" value="ECO:0007669"/>
    <property type="project" value="InterPro"/>
</dbReference>
<feature type="domain" description="TFIIS-type" evidence="5">
    <location>
        <begin position="132"/>
        <end position="172"/>
    </location>
</feature>
<dbReference type="SMART" id="SM00440">
    <property type="entry name" value="ZnF_C2C2"/>
    <property type="match status" value="1"/>
</dbReference>
<organism evidence="6">
    <name type="scientific">Pyramimonas orientalis virus</name>
    <name type="common">PoV01</name>
    <dbReference type="NCBI Taxonomy" id="455367"/>
    <lineage>
        <taxon>Viruses</taxon>
        <taxon>Varidnaviria</taxon>
        <taxon>Bamfordvirae</taxon>
        <taxon>Nucleocytoviricota</taxon>
        <taxon>Megaviricetes</taxon>
        <taxon>Imitervirales</taxon>
        <taxon>Allomimiviridae</taxon>
        <taxon>Heliosvirus</taxon>
        <taxon>Heliosvirus raunefjordenense</taxon>
    </lineage>
</organism>
<keyword evidence="1" id="KW-0479">Metal-binding</keyword>
<sequence length="174" mass="20526">MSNHDAKRDVVVNYLINKIGMKESFAKDLEIGIYNWCLKTADEQNIAKTWSDKLFMNIYTTKGRSVLTNIDKDSYIGNTRLLQRIHDEEFKPHELPFMDVTNVFPERWKDILDIRLKQEQNFYNSKQVAKTDMFKCGKCKKRECSYYELQIRSADESSTIFVSCLNCGNRWRIG</sequence>
<organismHost>
    <name type="scientific">Pyramimonas plurioculata</name>
    <dbReference type="NCBI Taxonomy" id="36893"/>
</organismHost>
<dbReference type="PROSITE" id="PS00466">
    <property type="entry name" value="ZF_TFIIS_1"/>
    <property type="match status" value="1"/>
</dbReference>